<evidence type="ECO:0000256" key="2">
    <source>
        <dbReference type="ARBA" id="ARBA00022552"/>
    </source>
</evidence>
<evidence type="ECO:0000256" key="4">
    <source>
        <dbReference type="ARBA" id="ARBA00022737"/>
    </source>
</evidence>
<comment type="caution">
    <text evidence="8">The sequence shown here is derived from an EMBL/GenBank/DDBJ whole genome shotgun (WGS) entry which is preliminary data.</text>
</comment>
<dbReference type="InterPro" id="IPR020472">
    <property type="entry name" value="WD40_PAC1"/>
</dbReference>
<organism evidence="8 9">
    <name type="scientific">Dendrobium chrysotoxum</name>
    <name type="common">Orchid</name>
    <dbReference type="NCBI Taxonomy" id="161865"/>
    <lineage>
        <taxon>Eukaryota</taxon>
        <taxon>Viridiplantae</taxon>
        <taxon>Streptophyta</taxon>
        <taxon>Embryophyta</taxon>
        <taxon>Tracheophyta</taxon>
        <taxon>Spermatophyta</taxon>
        <taxon>Magnoliopsida</taxon>
        <taxon>Liliopsida</taxon>
        <taxon>Asparagales</taxon>
        <taxon>Orchidaceae</taxon>
        <taxon>Epidendroideae</taxon>
        <taxon>Malaxideae</taxon>
        <taxon>Dendrobiinae</taxon>
        <taxon>Dendrobium</taxon>
    </lineage>
</organism>
<feature type="repeat" description="WD" evidence="6">
    <location>
        <begin position="177"/>
        <end position="220"/>
    </location>
</feature>
<dbReference type="Proteomes" id="UP000775213">
    <property type="component" value="Unassembled WGS sequence"/>
</dbReference>
<dbReference type="PRINTS" id="PR00320">
    <property type="entry name" value="GPROTEINBRPT"/>
</dbReference>
<evidence type="ECO:0000256" key="6">
    <source>
        <dbReference type="PROSITE-ProRule" id="PRU00221"/>
    </source>
</evidence>
<dbReference type="InterPro" id="IPR019775">
    <property type="entry name" value="WD40_repeat_CS"/>
</dbReference>
<dbReference type="InterPro" id="IPR036322">
    <property type="entry name" value="WD40_repeat_dom_sf"/>
</dbReference>
<dbReference type="PANTHER" id="PTHR19924">
    <property type="entry name" value="UTP15 U3 SMALL NUCLEOLAR RNA-ASSOCIATED PROTEIN 15 FAMILY MEMBER"/>
    <property type="match status" value="1"/>
</dbReference>
<evidence type="ECO:0000256" key="3">
    <source>
        <dbReference type="ARBA" id="ARBA00022574"/>
    </source>
</evidence>
<name>A0AAV7GRS8_DENCH</name>
<dbReference type="GO" id="GO:0045943">
    <property type="term" value="P:positive regulation of transcription by RNA polymerase I"/>
    <property type="evidence" value="ECO:0007669"/>
    <property type="project" value="TreeGrafter"/>
</dbReference>
<keyword evidence="3 6" id="KW-0853">WD repeat</keyword>
<keyword evidence="4" id="KW-0677">Repeat</keyword>
<gene>
    <name evidence="8" type="ORF">IEQ34_011886</name>
</gene>
<dbReference type="Gene3D" id="2.130.10.10">
    <property type="entry name" value="YVTN repeat-like/Quinoprotein amine dehydrogenase"/>
    <property type="match status" value="2"/>
</dbReference>
<reference evidence="8 9" key="1">
    <citation type="journal article" date="2021" name="Hortic Res">
        <title>Chromosome-scale assembly of the Dendrobium chrysotoxum genome enhances the understanding of orchid evolution.</title>
        <authorList>
            <person name="Zhang Y."/>
            <person name="Zhang G.Q."/>
            <person name="Zhang D."/>
            <person name="Liu X.D."/>
            <person name="Xu X.Y."/>
            <person name="Sun W.H."/>
            <person name="Yu X."/>
            <person name="Zhu X."/>
            <person name="Wang Z.W."/>
            <person name="Zhao X."/>
            <person name="Zhong W.Y."/>
            <person name="Chen H."/>
            <person name="Yin W.L."/>
            <person name="Huang T."/>
            <person name="Niu S.C."/>
            <person name="Liu Z.J."/>
        </authorList>
    </citation>
    <scope>NUCLEOTIDE SEQUENCE [LARGE SCALE GENOMIC DNA]</scope>
    <source>
        <strain evidence="8">Lindl</strain>
    </source>
</reference>
<dbReference type="PROSITE" id="PS50294">
    <property type="entry name" value="WD_REPEATS_REGION"/>
    <property type="match status" value="1"/>
</dbReference>
<dbReference type="Pfam" id="PF00400">
    <property type="entry name" value="WD40"/>
    <property type="match status" value="3"/>
</dbReference>
<evidence type="ECO:0000256" key="5">
    <source>
        <dbReference type="ARBA" id="ARBA00023242"/>
    </source>
</evidence>
<dbReference type="AlphaFoldDB" id="A0AAV7GRS8"/>
<evidence type="ECO:0000256" key="1">
    <source>
        <dbReference type="ARBA" id="ARBA00004604"/>
    </source>
</evidence>
<feature type="domain" description="U3 small nucleolar RNA-associated protein 15 C-terminal" evidence="7">
    <location>
        <begin position="432"/>
        <end position="574"/>
    </location>
</feature>
<dbReference type="PROSITE" id="PS50082">
    <property type="entry name" value="WD_REPEATS_2"/>
    <property type="match status" value="2"/>
</dbReference>
<keyword evidence="5" id="KW-0539">Nucleus</keyword>
<keyword evidence="9" id="KW-1185">Reference proteome</keyword>
<feature type="repeat" description="WD" evidence="6">
    <location>
        <begin position="222"/>
        <end position="257"/>
    </location>
</feature>
<dbReference type="PROSITE" id="PS00678">
    <property type="entry name" value="WD_REPEATS_1"/>
    <property type="match status" value="1"/>
</dbReference>
<dbReference type="InterPro" id="IPR015943">
    <property type="entry name" value="WD40/YVTN_repeat-like_dom_sf"/>
</dbReference>
<protein>
    <recommendedName>
        <fullName evidence="7">U3 small nucleolar RNA-associated protein 15 C-terminal domain-containing protein</fullName>
    </recommendedName>
</protein>
<dbReference type="PANTHER" id="PTHR19924:SF26">
    <property type="entry name" value="U3 SMALL NUCLEOLAR RNA-ASSOCIATED PROTEIN 15 HOMOLOG"/>
    <property type="match status" value="1"/>
</dbReference>
<dbReference type="GO" id="GO:0006364">
    <property type="term" value="P:rRNA processing"/>
    <property type="evidence" value="ECO:0007669"/>
    <property type="project" value="UniProtKB-KW"/>
</dbReference>
<evidence type="ECO:0000313" key="8">
    <source>
        <dbReference type="EMBL" id="KAH0459072.1"/>
    </source>
</evidence>
<proteinExistence type="predicted"/>
<accession>A0AAV7GRS8</accession>
<dbReference type="SMART" id="SM00320">
    <property type="entry name" value="WD40"/>
    <property type="match status" value="6"/>
</dbReference>
<dbReference type="InterPro" id="IPR001680">
    <property type="entry name" value="WD40_rpt"/>
</dbReference>
<evidence type="ECO:0000259" key="7">
    <source>
        <dbReference type="Pfam" id="PF09384"/>
    </source>
</evidence>
<keyword evidence="2" id="KW-0698">rRNA processing</keyword>
<dbReference type="SUPFAM" id="SSF50978">
    <property type="entry name" value="WD40 repeat-like"/>
    <property type="match status" value="1"/>
</dbReference>
<comment type="subcellular location">
    <subcellularLocation>
        <location evidence="1">Nucleus</location>
        <location evidence="1">Nucleolus</location>
    </subcellularLocation>
</comment>
<dbReference type="GO" id="GO:0005730">
    <property type="term" value="C:nucleolus"/>
    <property type="evidence" value="ECO:0007669"/>
    <property type="project" value="UniProtKB-SubCell"/>
</dbReference>
<dbReference type="EMBL" id="JAGFBR010000011">
    <property type="protein sequence ID" value="KAH0459072.1"/>
    <property type="molecule type" value="Genomic_DNA"/>
</dbReference>
<sequence>MELAYGGQLPPWTLEGFASNPNSKPSHRNAAADRALSCVPAKTFLGLLQMADQSKPFFSVESARKPSSRKPNSLTPESKFWRSFKNSEPTSGLILPVTSLDFSPNHPFDLAAACSAAVHLFDGSSLSPKSHSPLSSFTDVAYSPSFRCDGALLAAGGESGLVQVFNPLSSGQALRRLRAHSRPVRVVRFPRVADKLHLFSAGDDALLSYWDVSTESTLLSFPAAHRDYIRACSPSPIAADVIATGSYDHSVKVWDVRMSPDSNQVCTFTHGNPVESVLFLPSGGLIATAGGNSVKIWDVIGGGRLLHTMESHNKTVTSICLGRVGNEGAGSCGESRILSVSIDGYLKVFDFAAFKITHTVRYPAQLLSVGFSPSGLSRVVGTSNGVIYVGKKKVKEVALEKVSGEIDRSLPEPEKRVLRPTNYRYFHRGQSEKPSESDHVVKKPKKVKLAEHDMLLKKFRHRDALVSALNTRRPNSIVAVLEELVARRKLLKCIANLDVNELGLLFRFLHRNATKPRYARFLMGLAKTVLEMRAKDVQSSEELRFHVQNLKCMVEEELRIQHLLQNIQGMLSPLLVIAGR</sequence>
<dbReference type="Pfam" id="PF09384">
    <property type="entry name" value="UTP15_C"/>
    <property type="match status" value="1"/>
</dbReference>
<evidence type="ECO:0000313" key="9">
    <source>
        <dbReference type="Proteomes" id="UP000775213"/>
    </source>
</evidence>
<dbReference type="InterPro" id="IPR018983">
    <property type="entry name" value="U3_snoRNA-assocProt_15_C"/>
</dbReference>